<dbReference type="Proteomes" id="UP000229098">
    <property type="component" value="Unassembled WGS sequence"/>
</dbReference>
<dbReference type="PANTHER" id="PTHR22683">
    <property type="entry name" value="SPORULATION PROTEIN RELATED"/>
    <property type="match status" value="1"/>
</dbReference>
<feature type="compositionally biased region" description="Polar residues" evidence="16">
    <location>
        <begin position="237"/>
        <end position="247"/>
    </location>
</feature>
<gene>
    <name evidence="19" type="ORF">COU90_02865</name>
</gene>
<comment type="subcellular location">
    <subcellularLocation>
        <location evidence="1">Cell membrane</location>
        <topology evidence="1">Multi-pass membrane protein</topology>
    </subcellularLocation>
</comment>
<dbReference type="Pfam" id="PF09397">
    <property type="entry name" value="FtsK_gamma"/>
    <property type="match status" value="1"/>
</dbReference>
<dbReference type="EMBL" id="PFEF01000006">
    <property type="protein sequence ID" value="PJE64369.1"/>
    <property type="molecule type" value="Genomic_DNA"/>
</dbReference>
<evidence type="ECO:0000256" key="2">
    <source>
        <dbReference type="ARBA" id="ARBA00006474"/>
    </source>
</evidence>
<keyword evidence="4 19" id="KW-0132">Cell division</keyword>
<dbReference type="InterPro" id="IPR025199">
    <property type="entry name" value="FtsK_4TM"/>
</dbReference>
<dbReference type="Gene3D" id="3.40.50.300">
    <property type="entry name" value="P-loop containing nucleotide triphosphate hydrolases"/>
    <property type="match status" value="1"/>
</dbReference>
<feature type="compositionally biased region" description="Basic and acidic residues" evidence="16">
    <location>
        <begin position="717"/>
        <end position="744"/>
    </location>
</feature>
<keyword evidence="3" id="KW-1003">Cell membrane</keyword>
<dbReference type="PANTHER" id="PTHR22683:SF41">
    <property type="entry name" value="DNA TRANSLOCASE FTSK"/>
    <property type="match status" value="1"/>
</dbReference>
<keyword evidence="8 14" id="KW-0067">ATP-binding</keyword>
<evidence type="ECO:0000256" key="11">
    <source>
        <dbReference type="ARBA" id="ARBA00023136"/>
    </source>
</evidence>
<dbReference type="CDD" id="cd01127">
    <property type="entry name" value="TrwB_TraG_TraD_VirD4"/>
    <property type="match status" value="1"/>
</dbReference>
<feature type="region of interest" description="Disordered" evidence="16">
    <location>
        <begin position="1"/>
        <end position="24"/>
    </location>
</feature>
<evidence type="ECO:0000256" key="10">
    <source>
        <dbReference type="ARBA" id="ARBA00023125"/>
    </source>
</evidence>
<dbReference type="GO" id="GO:0003677">
    <property type="term" value="F:DNA binding"/>
    <property type="evidence" value="ECO:0007669"/>
    <property type="project" value="UniProtKB-KW"/>
</dbReference>
<feature type="binding site" evidence="14">
    <location>
        <begin position="415"/>
        <end position="422"/>
    </location>
    <ligand>
        <name>ATP</name>
        <dbReference type="ChEBI" id="CHEBI:30616"/>
    </ligand>
</feature>
<name>A0A2M8KWS2_9BACT</name>
<keyword evidence="11 17" id="KW-0472">Membrane</keyword>
<evidence type="ECO:0000256" key="9">
    <source>
        <dbReference type="ARBA" id="ARBA00022989"/>
    </source>
</evidence>
<evidence type="ECO:0000256" key="7">
    <source>
        <dbReference type="ARBA" id="ARBA00022829"/>
    </source>
</evidence>
<keyword evidence="10" id="KW-0238">DNA-binding</keyword>
<dbReference type="Pfam" id="PF17854">
    <property type="entry name" value="FtsK_alpha"/>
    <property type="match status" value="1"/>
</dbReference>
<feature type="transmembrane region" description="Helical" evidence="17">
    <location>
        <begin position="39"/>
        <end position="57"/>
    </location>
</feature>
<sequence>MDMAKTKNGKKKSRKESEEEFEEDRRRWHDDLRPDTKKSVWAVLSFSVMGLLTLAWFGKAGAIGSVIFSVLTLLFGKAFFLVPLAFFFVGLSLVLGMRERIFAGTFFGGFLFLVSMLGIVDILIEPRTAGYVGFGIAYFPLQLFDVVASVLIFGTFLIISFLLMFNFSFIPRAKEAIEDMMDGNEEDTAGTTIDEKEKQGMFAHIKTMVGMKNEGEERGAEEENENNFSAEEDKNSMESVTEPSTNDAPLEGKRMVSSRNVPSTYVPPPLSILEGDRGKPSSGDIRANANIIQRTLQNFGIDVDMGEISVGPSITQYTLKPAEGVKLSRITNLASNLGLALAAHPLRIEAPIPGRALVGIEVPNKSIAFVGLKNLLTEFKERKAESVLGFALGRDVTGQPVFVDLARAPHMLVAGSTGSGKSVSIHALILGLLFTKPPEQLRFLMIDPKRVELSYYNGIPHLITPVVVEAKKAIQALKWAVKEMERRYEQLQAAGARDIISYNNDDTNEDMMPYLVIVVDELADLMTSYPREVEASIVRIAQMARAVGIHLVVSTQRPSVEVITGLIKANITTRMALQVASQIDSRTILDMAGAEKLLGKGDMLYLSGDTSKPGRVQGVFVSEQEVKRATAYLKNIKEESDKDFEEDIFTVEQGSGLGRENGEEDDELYEDARILVIESGKASTSFLQRRLRLGYARAARLVDMLEERGVVGPGDGAKPRDVLVRRDEDDGFGRDEKDAVSEDE</sequence>
<evidence type="ECO:0000256" key="8">
    <source>
        <dbReference type="ARBA" id="ARBA00022840"/>
    </source>
</evidence>
<dbReference type="InterPro" id="IPR003593">
    <property type="entry name" value="AAA+_ATPase"/>
</dbReference>
<feature type="region of interest" description="Disordered" evidence="16">
    <location>
        <begin position="213"/>
        <end position="285"/>
    </location>
</feature>
<evidence type="ECO:0000256" key="17">
    <source>
        <dbReference type="SAM" id="Phobius"/>
    </source>
</evidence>
<dbReference type="InterPro" id="IPR050206">
    <property type="entry name" value="FtsK/SpoIIIE/SftA"/>
</dbReference>
<dbReference type="SUPFAM" id="SSF46785">
    <property type="entry name" value="Winged helix' DNA-binding domain"/>
    <property type="match status" value="1"/>
</dbReference>
<reference evidence="20" key="1">
    <citation type="submission" date="2017-09" db="EMBL/GenBank/DDBJ databases">
        <title>Depth-based differentiation of microbial function through sediment-hosted aquifers and enrichment of novel symbionts in the deep terrestrial subsurface.</title>
        <authorList>
            <person name="Probst A.J."/>
            <person name="Ladd B."/>
            <person name="Jarett J.K."/>
            <person name="Geller-Mcgrath D.E."/>
            <person name="Sieber C.M.K."/>
            <person name="Emerson J.B."/>
            <person name="Anantharaman K."/>
            <person name="Thomas B.C."/>
            <person name="Malmstrom R."/>
            <person name="Stieglmeier M."/>
            <person name="Klingl A."/>
            <person name="Woyke T."/>
            <person name="Ryan C.M."/>
            <person name="Banfield J.F."/>
        </authorList>
    </citation>
    <scope>NUCLEOTIDE SEQUENCE [LARGE SCALE GENOMIC DNA]</scope>
</reference>
<evidence type="ECO:0000256" key="3">
    <source>
        <dbReference type="ARBA" id="ARBA00022475"/>
    </source>
</evidence>
<feature type="coiled-coil region" evidence="15">
    <location>
        <begin position="467"/>
        <end position="494"/>
    </location>
</feature>
<dbReference type="SUPFAM" id="SSF52540">
    <property type="entry name" value="P-loop containing nucleoside triphosphate hydrolases"/>
    <property type="match status" value="1"/>
</dbReference>
<dbReference type="Gene3D" id="1.10.10.10">
    <property type="entry name" value="Winged helix-like DNA-binding domain superfamily/Winged helix DNA-binding domain"/>
    <property type="match status" value="1"/>
</dbReference>
<evidence type="ECO:0000256" key="12">
    <source>
        <dbReference type="ARBA" id="ARBA00023306"/>
    </source>
</evidence>
<feature type="region of interest" description="Disordered" evidence="16">
    <location>
        <begin position="709"/>
        <end position="744"/>
    </location>
</feature>
<dbReference type="InterPro" id="IPR036390">
    <property type="entry name" value="WH_DNA-bd_sf"/>
</dbReference>
<evidence type="ECO:0000256" key="15">
    <source>
        <dbReference type="SAM" id="Coils"/>
    </source>
</evidence>
<comment type="similarity">
    <text evidence="2">Belongs to the FtsK/SpoIIIE/SftA family.</text>
</comment>
<evidence type="ECO:0000256" key="13">
    <source>
        <dbReference type="ARBA" id="ARBA00025923"/>
    </source>
</evidence>
<dbReference type="InterPro" id="IPR027417">
    <property type="entry name" value="P-loop_NTPase"/>
</dbReference>
<dbReference type="SMART" id="SM00843">
    <property type="entry name" value="Ftsk_gamma"/>
    <property type="match status" value="1"/>
</dbReference>
<dbReference type="GO" id="GO:0007059">
    <property type="term" value="P:chromosome segregation"/>
    <property type="evidence" value="ECO:0007669"/>
    <property type="project" value="UniProtKB-KW"/>
</dbReference>
<evidence type="ECO:0000259" key="18">
    <source>
        <dbReference type="PROSITE" id="PS50901"/>
    </source>
</evidence>
<dbReference type="InterPro" id="IPR002543">
    <property type="entry name" value="FtsK_dom"/>
</dbReference>
<dbReference type="InterPro" id="IPR018541">
    <property type="entry name" value="Ftsk_gamma"/>
</dbReference>
<comment type="subunit">
    <text evidence="13">Homohexamer. Forms a ring that surrounds DNA.</text>
</comment>
<keyword evidence="9 17" id="KW-1133">Transmembrane helix</keyword>
<feature type="transmembrane region" description="Helical" evidence="17">
    <location>
        <begin position="63"/>
        <end position="89"/>
    </location>
</feature>
<dbReference type="InterPro" id="IPR036388">
    <property type="entry name" value="WH-like_DNA-bd_sf"/>
</dbReference>
<evidence type="ECO:0000313" key="19">
    <source>
        <dbReference type="EMBL" id="PJE64369.1"/>
    </source>
</evidence>
<keyword evidence="7" id="KW-0159">Chromosome partition</keyword>
<dbReference type="Gene3D" id="3.30.980.40">
    <property type="match status" value="1"/>
</dbReference>
<dbReference type="PROSITE" id="PS50901">
    <property type="entry name" value="FTSK"/>
    <property type="match status" value="1"/>
</dbReference>
<evidence type="ECO:0000313" key="20">
    <source>
        <dbReference type="Proteomes" id="UP000229098"/>
    </source>
</evidence>
<keyword evidence="5 17" id="KW-0812">Transmembrane</keyword>
<feature type="transmembrane region" description="Helical" evidence="17">
    <location>
        <begin position="144"/>
        <end position="165"/>
    </location>
</feature>
<dbReference type="SMART" id="SM00382">
    <property type="entry name" value="AAA"/>
    <property type="match status" value="1"/>
</dbReference>
<evidence type="ECO:0000256" key="16">
    <source>
        <dbReference type="SAM" id="MobiDB-lite"/>
    </source>
</evidence>
<organism evidence="19 20">
    <name type="scientific">Candidatus Ryanbacteria bacterium CG10_big_fil_rev_8_21_14_0_10_43_42</name>
    <dbReference type="NCBI Taxonomy" id="1974864"/>
    <lineage>
        <taxon>Bacteria</taxon>
        <taxon>Candidatus Ryaniibacteriota</taxon>
    </lineage>
</organism>
<evidence type="ECO:0000256" key="14">
    <source>
        <dbReference type="PROSITE-ProRule" id="PRU00289"/>
    </source>
</evidence>
<keyword evidence="15" id="KW-0175">Coiled coil</keyword>
<evidence type="ECO:0000256" key="1">
    <source>
        <dbReference type="ARBA" id="ARBA00004651"/>
    </source>
</evidence>
<feature type="domain" description="FtsK" evidence="18">
    <location>
        <begin position="398"/>
        <end position="586"/>
    </location>
</feature>
<dbReference type="Pfam" id="PF13491">
    <property type="entry name" value="FtsK_4TM"/>
    <property type="match status" value="1"/>
</dbReference>
<keyword evidence="6 14" id="KW-0547">Nucleotide-binding</keyword>
<protein>
    <submittedName>
        <fullName evidence="19">Cell division protein FtsK</fullName>
    </submittedName>
</protein>
<dbReference type="InterPro" id="IPR041027">
    <property type="entry name" value="FtsK_alpha"/>
</dbReference>
<evidence type="ECO:0000256" key="5">
    <source>
        <dbReference type="ARBA" id="ARBA00022692"/>
    </source>
</evidence>
<dbReference type="GO" id="GO:0005524">
    <property type="term" value="F:ATP binding"/>
    <property type="evidence" value="ECO:0007669"/>
    <property type="project" value="UniProtKB-UniRule"/>
</dbReference>
<evidence type="ECO:0000256" key="4">
    <source>
        <dbReference type="ARBA" id="ARBA00022618"/>
    </source>
</evidence>
<proteinExistence type="inferred from homology"/>
<dbReference type="AlphaFoldDB" id="A0A2M8KWS2"/>
<dbReference type="GO" id="GO:0051301">
    <property type="term" value="P:cell division"/>
    <property type="evidence" value="ECO:0007669"/>
    <property type="project" value="UniProtKB-KW"/>
</dbReference>
<comment type="caution">
    <text evidence="19">The sequence shown here is derived from an EMBL/GenBank/DDBJ whole genome shotgun (WGS) entry which is preliminary data.</text>
</comment>
<keyword evidence="12" id="KW-0131">Cell cycle</keyword>
<feature type="transmembrane region" description="Helical" evidence="17">
    <location>
        <begin position="101"/>
        <end position="124"/>
    </location>
</feature>
<dbReference type="Pfam" id="PF01580">
    <property type="entry name" value="FtsK_SpoIIIE"/>
    <property type="match status" value="1"/>
</dbReference>
<evidence type="ECO:0000256" key="6">
    <source>
        <dbReference type="ARBA" id="ARBA00022741"/>
    </source>
</evidence>
<dbReference type="GO" id="GO:0005886">
    <property type="term" value="C:plasma membrane"/>
    <property type="evidence" value="ECO:0007669"/>
    <property type="project" value="UniProtKB-SubCell"/>
</dbReference>
<accession>A0A2M8KWS2</accession>